<name>A0A5P8VZQ2_9NOSO</name>
<keyword evidence="2" id="KW-1185">Reference proteome</keyword>
<protein>
    <submittedName>
        <fullName evidence="1">Uncharacterized protein</fullName>
    </submittedName>
</protein>
<sequence length="84" mass="9790">MTIEQAILEKVRVLSPEKQQEVLAFIDLLQADEWEKLYKGRFKELQQEIHIGIEAADRGELVDAEAVFQRLREKLQQKRAQAGQ</sequence>
<accession>A0A5P8VZQ2</accession>
<evidence type="ECO:0000313" key="1">
    <source>
        <dbReference type="EMBL" id="QFS45887.1"/>
    </source>
</evidence>
<dbReference type="RefSeq" id="WP_152589226.1">
    <property type="nucleotide sequence ID" value="NZ_CP045226.1"/>
</dbReference>
<dbReference type="EMBL" id="CP045226">
    <property type="protein sequence ID" value="QFS45887.1"/>
    <property type="molecule type" value="Genomic_DNA"/>
</dbReference>
<proteinExistence type="predicted"/>
<dbReference type="AlphaFoldDB" id="A0A5P8VZQ2"/>
<organism evidence="1 2">
    <name type="scientific">Nostoc sphaeroides CCNUC1</name>
    <dbReference type="NCBI Taxonomy" id="2653204"/>
    <lineage>
        <taxon>Bacteria</taxon>
        <taxon>Bacillati</taxon>
        <taxon>Cyanobacteriota</taxon>
        <taxon>Cyanophyceae</taxon>
        <taxon>Nostocales</taxon>
        <taxon>Nostocaceae</taxon>
        <taxon>Nostoc</taxon>
    </lineage>
</organism>
<evidence type="ECO:0000313" key="2">
    <source>
        <dbReference type="Proteomes" id="UP000326678"/>
    </source>
</evidence>
<dbReference type="KEGG" id="nsh:GXM_03366"/>
<gene>
    <name evidence="1" type="ORF">GXM_03366</name>
</gene>
<reference evidence="1 2" key="1">
    <citation type="submission" date="2019-10" db="EMBL/GenBank/DDBJ databases">
        <title>Genomic and transcriptomic insights into the perfect genentic adaptation of a filamentous nitrogen-fixing cyanobacterium to rice fields.</title>
        <authorList>
            <person name="Chen Z."/>
        </authorList>
    </citation>
    <scope>NUCLEOTIDE SEQUENCE [LARGE SCALE GENOMIC DNA]</scope>
    <source>
        <strain evidence="1">CCNUC1</strain>
    </source>
</reference>
<dbReference type="Proteomes" id="UP000326678">
    <property type="component" value="Chromosome Gxm1"/>
</dbReference>